<dbReference type="Pfam" id="PF00990">
    <property type="entry name" value="GGDEF"/>
    <property type="match status" value="1"/>
</dbReference>
<dbReference type="GO" id="GO:0003824">
    <property type="term" value="F:catalytic activity"/>
    <property type="evidence" value="ECO:0007669"/>
    <property type="project" value="UniProtKB-ARBA"/>
</dbReference>
<gene>
    <name evidence="6" type="ORF">SAMN05421647_107158</name>
</gene>
<dbReference type="CDD" id="cd00130">
    <property type="entry name" value="PAS"/>
    <property type="match status" value="1"/>
</dbReference>
<dbReference type="Proteomes" id="UP000186895">
    <property type="component" value="Unassembled WGS sequence"/>
</dbReference>
<dbReference type="STRING" id="49186.SAMN05421647_107158"/>
<dbReference type="Gene3D" id="3.30.450.20">
    <property type="entry name" value="PAS domain"/>
    <property type="match status" value="1"/>
</dbReference>
<dbReference type="InterPro" id="IPR035965">
    <property type="entry name" value="PAS-like_dom_sf"/>
</dbReference>
<dbReference type="SUPFAM" id="SSF55785">
    <property type="entry name" value="PYP-like sensor domain (PAS domain)"/>
    <property type="match status" value="1"/>
</dbReference>
<name>A0A1N6UQA9_9GAMM</name>
<keyword evidence="7" id="KW-1185">Reference proteome</keyword>
<dbReference type="eggNOG" id="COG5001">
    <property type="taxonomic scope" value="Bacteria"/>
</dbReference>
<keyword evidence="2" id="KW-0812">Transmembrane</keyword>
<evidence type="ECO:0000256" key="1">
    <source>
        <dbReference type="ARBA" id="ARBA00001946"/>
    </source>
</evidence>
<dbReference type="PROSITE" id="PS50112">
    <property type="entry name" value="PAS"/>
    <property type="match status" value="1"/>
</dbReference>
<evidence type="ECO:0000259" key="5">
    <source>
        <dbReference type="PROSITE" id="PS50887"/>
    </source>
</evidence>
<dbReference type="RefSeq" id="WP_076464006.1">
    <property type="nucleotide sequence ID" value="NZ_FTMN01000007.1"/>
</dbReference>
<dbReference type="FunFam" id="3.30.70.270:FF:000001">
    <property type="entry name" value="Diguanylate cyclase domain protein"/>
    <property type="match status" value="1"/>
</dbReference>
<dbReference type="InterPro" id="IPR000014">
    <property type="entry name" value="PAS"/>
</dbReference>
<dbReference type="NCBIfam" id="TIGR00254">
    <property type="entry name" value="GGDEF"/>
    <property type="match status" value="1"/>
</dbReference>
<accession>A0A1N6UQA9</accession>
<dbReference type="PANTHER" id="PTHR44757:SF2">
    <property type="entry name" value="BIOFILM ARCHITECTURE MAINTENANCE PROTEIN MBAA"/>
    <property type="match status" value="1"/>
</dbReference>
<dbReference type="InterPro" id="IPR000700">
    <property type="entry name" value="PAS-assoc_C"/>
</dbReference>
<protein>
    <submittedName>
        <fullName evidence="6">PAS domain S-box-containing protein/diguanylate cyclase (GGDEF) domain-containing protein</fullName>
    </submittedName>
</protein>
<feature type="domain" description="GGDEF" evidence="5">
    <location>
        <begin position="213"/>
        <end position="340"/>
    </location>
</feature>
<dbReference type="SMART" id="SM00091">
    <property type="entry name" value="PAS"/>
    <property type="match status" value="1"/>
</dbReference>
<feature type="domain" description="PAC" evidence="4">
    <location>
        <begin position="131"/>
        <end position="181"/>
    </location>
</feature>
<evidence type="ECO:0000313" key="6">
    <source>
        <dbReference type="EMBL" id="SIQ67835.1"/>
    </source>
</evidence>
<dbReference type="InterPro" id="IPR043128">
    <property type="entry name" value="Rev_trsase/Diguanyl_cyclase"/>
</dbReference>
<dbReference type="CDD" id="cd01949">
    <property type="entry name" value="GGDEF"/>
    <property type="match status" value="1"/>
</dbReference>
<dbReference type="PROSITE" id="PS50113">
    <property type="entry name" value="PAC"/>
    <property type="match status" value="1"/>
</dbReference>
<dbReference type="InterPro" id="IPR029787">
    <property type="entry name" value="Nucleotide_cyclase"/>
</dbReference>
<feature type="domain" description="PAS" evidence="3">
    <location>
        <begin position="57"/>
        <end position="127"/>
    </location>
</feature>
<evidence type="ECO:0000256" key="2">
    <source>
        <dbReference type="SAM" id="Phobius"/>
    </source>
</evidence>
<feature type="transmembrane region" description="Helical" evidence="2">
    <location>
        <begin position="20"/>
        <end position="39"/>
    </location>
</feature>
<keyword evidence="2" id="KW-1133">Transmembrane helix</keyword>
<keyword evidence="2" id="KW-0472">Membrane</keyword>
<dbReference type="InterPro" id="IPR052155">
    <property type="entry name" value="Biofilm_reg_signaling"/>
</dbReference>
<sequence length="340" mass="38306">MNVSEPPDLFFEISQLLPPWLLLSLILILLVVSTLLLLANRRLSRRLRKQGAELQESEQSYRYLVDNAHDGIAIVQNKRLVYVNQRMCEMTGYDEPALLALDTFLPLIAPEARETMLGNYMRRVAGQGAPSRYESLFLRRDGTSYPIEITGVLISWGGMPATLNVVSDISDRKAAEEAVHFLAHHDTLTKLPNRHQFMEKLEYSIVQAYRSGQRLAVMFIDLNGFKQVNDTYGHHMGDELLKGVAGRLKQQVRDADTLARIGGDEFVILMPSVTGREGVETLIDRISTELEPPFAIEEQSLKSSASFGYALFPEDGQTPAELLKIADHKMYREKRALSEG</sequence>
<reference evidence="6 7" key="1">
    <citation type="submission" date="2017-01" db="EMBL/GenBank/DDBJ databases">
        <authorList>
            <person name="Mah S.A."/>
            <person name="Swanson W.J."/>
            <person name="Moy G.W."/>
            <person name="Vacquier V.D."/>
        </authorList>
    </citation>
    <scope>NUCLEOTIDE SEQUENCE [LARGE SCALE GENOMIC DNA]</scope>
    <source>
        <strain evidence="6 7">DSM 7027</strain>
    </source>
</reference>
<comment type="cofactor">
    <cofactor evidence="1">
        <name>Mg(2+)</name>
        <dbReference type="ChEBI" id="CHEBI:18420"/>
    </cofactor>
</comment>
<dbReference type="EMBL" id="FTMN01000007">
    <property type="protein sequence ID" value="SIQ67835.1"/>
    <property type="molecule type" value="Genomic_DNA"/>
</dbReference>
<evidence type="ECO:0000259" key="3">
    <source>
        <dbReference type="PROSITE" id="PS50112"/>
    </source>
</evidence>
<organism evidence="6 7">
    <name type="scientific">Marinobacterium stanieri</name>
    <dbReference type="NCBI Taxonomy" id="49186"/>
    <lineage>
        <taxon>Bacteria</taxon>
        <taxon>Pseudomonadati</taxon>
        <taxon>Pseudomonadota</taxon>
        <taxon>Gammaproteobacteria</taxon>
        <taxon>Oceanospirillales</taxon>
        <taxon>Oceanospirillaceae</taxon>
        <taxon>Marinobacterium</taxon>
    </lineage>
</organism>
<dbReference type="Gene3D" id="3.30.70.270">
    <property type="match status" value="1"/>
</dbReference>
<proteinExistence type="predicted"/>
<dbReference type="InterPro" id="IPR000160">
    <property type="entry name" value="GGDEF_dom"/>
</dbReference>
<dbReference type="PROSITE" id="PS50887">
    <property type="entry name" value="GGDEF"/>
    <property type="match status" value="1"/>
</dbReference>
<dbReference type="NCBIfam" id="TIGR00229">
    <property type="entry name" value="sensory_box"/>
    <property type="match status" value="1"/>
</dbReference>
<dbReference type="Pfam" id="PF13188">
    <property type="entry name" value="PAS_8"/>
    <property type="match status" value="1"/>
</dbReference>
<dbReference type="AlphaFoldDB" id="A0A1N6UQA9"/>
<evidence type="ECO:0000259" key="4">
    <source>
        <dbReference type="PROSITE" id="PS50113"/>
    </source>
</evidence>
<dbReference type="PANTHER" id="PTHR44757">
    <property type="entry name" value="DIGUANYLATE CYCLASE DGCP"/>
    <property type="match status" value="1"/>
</dbReference>
<dbReference type="SMART" id="SM00267">
    <property type="entry name" value="GGDEF"/>
    <property type="match status" value="1"/>
</dbReference>
<dbReference type="SUPFAM" id="SSF55073">
    <property type="entry name" value="Nucleotide cyclase"/>
    <property type="match status" value="1"/>
</dbReference>
<evidence type="ECO:0000313" key="7">
    <source>
        <dbReference type="Proteomes" id="UP000186895"/>
    </source>
</evidence>